<evidence type="ECO:0000256" key="1">
    <source>
        <dbReference type="ARBA" id="ARBA00023186"/>
    </source>
</evidence>
<name>A0A0D6PF77_9PROT</name>
<evidence type="ECO:0000313" key="3">
    <source>
        <dbReference type="Proteomes" id="UP000032668"/>
    </source>
</evidence>
<protein>
    <submittedName>
        <fullName evidence="2">Urease accessory protein UreD</fullName>
    </submittedName>
</protein>
<dbReference type="GO" id="GO:0016151">
    <property type="term" value="F:nickel cation binding"/>
    <property type="evidence" value="ECO:0007669"/>
    <property type="project" value="InterPro"/>
</dbReference>
<dbReference type="RefSeq" id="WP_048878732.1">
    <property type="nucleotide sequence ID" value="NZ_BANC01000043.1"/>
</dbReference>
<dbReference type="InterPro" id="IPR002669">
    <property type="entry name" value="UreD"/>
</dbReference>
<reference evidence="2 3" key="1">
    <citation type="submission" date="2012-11" db="EMBL/GenBank/DDBJ databases">
        <title>Whole genome sequence of Acidocella aminolytica 101 = DSM 11237.</title>
        <authorList>
            <person name="Azuma Y."/>
            <person name="Higashiura N."/>
            <person name="Hirakawa H."/>
            <person name="Matsushita K."/>
        </authorList>
    </citation>
    <scope>NUCLEOTIDE SEQUENCE [LARGE SCALE GENOMIC DNA]</scope>
    <source>
        <strain evidence="3">101 / DSM 11237</strain>
    </source>
</reference>
<dbReference type="Proteomes" id="UP000032668">
    <property type="component" value="Unassembled WGS sequence"/>
</dbReference>
<dbReference type="STRING" id="1120923.SAMN02746095_03447"/>
<dbReference type="AlphaFoldDB" id="A0A0D6PF77"/>
<proteinExistence type="predicted"/>
<keyword evidence="3" id="KW-1185">Reference proteome</keyword>
<evidence type="ECO:0000313" key="2">
    <source>
        <dbReference type="EMBL" id="GAN80317.1"/>
    </source>
</evidence>
<comment type="caution">
    <text evidence="2">The sequence shown here is derived from an EMBL/GenBank/DDBJ whole genome shotgun (WGS) entry which is preliminary data.</text>
</comment>
<sequence>MAQLTLQSISGGLYGGERLAQHITLRQGAHARLIQPAATTVRRSAKASPAARQSIILEAEGGARLVYASRPLIMLPGSALHQNWDILLSPGARIMFWDGFVSHSPNGEVPDWSLTSRMSARTREGKLLAAERMVVKGASLGAGFQGATQTFGAFGKFWCLGAPPGQIEHRVLPQGLETAATGITSLPAGAGFTIALAADTGGALSSAMERILAWLEEV</sequence>
<dbReference type="EMBL" id="BANC01000043">
    <property type="protein sequence ID" value="GAN80317.1"/>
    <property type="molecule type" value="Genomic_DNA"/>
</dbReference>
<accession>A0A0D6PF77</accession>
<gene>
    <name evidence="2" type="ORF">Aam_044_020</name>
</gene>
<keyword evidence="1" id="KW-0143">Chaperone</keyword>
<organism evidence="2 3">
    <name type="scientific">Acidocella aminolytica 101 = DSM 11237</name>
    <dbReference type="NCBI Taxonomy" id="1120923"/>
    <lineage>
        <taxon>Bacteria</taxon>
        <taxon>Pseudomonadati</taxon>
        <taxon>Pseudomonadota</taxon>
        <taxon>Alphaproteobacteria</taxon>
        <taxon>Acetobacterales</taxon>
        <taxon>Acidocellaceae</taxon>
        <taxon>Acidocella</taxon>
    </lineage>
</organism>
<dbReference type="OrthoDB" id="7376631at2"/>
<dbReference type="Pfam" id="PF01774">
    <property type="entry name" value="UreD"/>
    <property type="match status" value="1"/>
</dbReference>